<organism evidence="2 3">
    <name type="scientific">Hohenbuehelia grisea</name>
    <dbReference type="NCBI Taxonomy" id="104357"/>
    <lineage>
        <taxon>Eukaryota</taxon>
        <taxon>Fungi</taxon>
        <taxon>Dikarya</taxon>
        <taxon>Basidiomycota</taxon>
        <taxon>Agaricomycotina</taxon>
        <taxon>Agaricomycetes</taxon>
        <taxon>Agaricomycetidae</taxon>
        <taxon>Agaricales</taxon>
        <taxon>Pleurotineae</taxon>
        <taxon>Pleurotaceae</taxon>
        <taxon>Hohenbuehelia</taxon>
    </lineage>
</organism>
<gene>
    <name evidence="2" type="ORF">HGRIS_014181</name>
</gene>
<evidence type="ECO:0000313" key="3">
    <source>
        <dbReference type="Proteomes" id="UP001556367"/>
    </source>
</evidence>
<dbReference type="Proteomes" id="UP001556367">
    <property type="component" value="Unassembled WGS sequence"/>
</dbReference>
<comment type="caution">
    <text evidence="2">The sequence shown here is derived from an EMBL/GenBank/DDBJ whole genome shotgun (WGS) entry which is preliminary data.</text>
</comment>
<sequence length="298" mass="32353">MGTKESTRLEFGRVLLYCHRLPSCTGGSRASTYITERLDDETRDRITTALETYKEGKKVDKALVKAADKKQKAALKKTEKAAAKARTQNTGSSANSGQPQQPDVSPSNPLPAHLGEEKVEDKGWTEGPPKSISATIDDSMKAITPLTHSIEREVHRSPGITKPRPRPHPMENIFAEANSSGSHFSSARVEDVIDLTTTERVGPPHASTTHKASIPIPLACSVIDLTGDDNGTGDDALATTLYSAIDDDVSLSIFDDLRNSTQDLKSSMDSVQARARRTKRRAGGDDTSRSKPAKRLRH</sequence>
<accession>A0ABR3JSK4</accession>
<feature type="compositionally biased region" description="Polar residues" evidence="1">
    <location>
        <begin position="261"/>
        <end position="270"/>
    </location>
</feature>
<feature type="compositionally biased region" description="Polar residues" evidence="1">
    <location>
        <begin position="86"/>
        <end position="107"/>
    </location>
</feature>
<dbReference type="EMBL" id="JASNQZ010000003">
    <property type="protein sequence ID" value="KAL0958864.1"/>
    <property type="molecule type" value="Genomic_DNA"/>
</dbReference>
<evidence type="ECO:0000256" key="1">
    <source>
        <dbReference type="SAM" id="MobiDB-lite"/>
    </source>
</evidence>
<evidence type="ECO:0000313" key="2">
    <source>
        <dbReference type="EMBL" id="KAL0958864.1"/>
    </source>
</evidence>
<protein>
    <submittedName>
        <fullName evidence="2">Uncharacterized protein</fullName>
    </submittedName>
</protein>
<reference evidence="3" key="1">
    <citation type="submission" date="2024-06" db="EMBL/GenBank/DDBJ databases">
        <title>Multi-omics analyses provide insights into the biosynthesis of the anticancer antibiotic pleurotin in Hohenbuehelia grisea.</title>
        <authorList>
            <person name="Weaver J.A."/>
            <person name="Alberti F."/>
        </authorList>
    </citation>
    <scope>NUCLEOTIDE SEQUENCE [LARGE SCALE GENOMIC DNA]</scope>
    <source>
        <strain evidence="3">T-177</strain>
    </source>
</reference>
<feature type="compositionally biased region" description="Basic and acidic residues" evidence="1">
    <location>
        <begin position="67"/>
        <end position="82"/>
    </location>
</feature>
<proteinExistence type="predicted"/>
<feature type="region of interest" description="Disordered" evidence="1">
    <location>
        <begin position="261"/>
        <end position="298"/>
    </location>
</feature>
<feature type="compositionally biased region" description="Basic and acidic residues" evidence="1">
    <location>
        <begin position="114"/>
        <end position="124"/>
    </location>
</feature>
<feature type="region of interest" description="Disordered" evidence="1">
    <location>
        <begin position="67"/>
        <end position="173"/>
    </location>
</feature>
<keyword evidence="3" id="KW-1185">Reference proteome</keyword>
<name>A0ABR3JSK4_9AGAR</name>